<proteinExistence type="predicted"/>
<evidence type="ECO:0000256" key="5">
    <source>
        <dbReference type="ARBA" id="ARBA00022714"/>
    </source>
</evidence>
<keyword evidence="6" id="KW-0479">Metal-binding</keyword>
<keyword evidence="8 13" id="KW-1133">Transmembrane helix</keyword>
<dbReference type="PROSITE" id="PS51384">
    <property type="entry name" value="FAD_FR"/>
    <property type="match status" value="1"/>
</dbReference>
<sequence length="474" mass="51118">MSTTTVEQPPAAAPPPLPVRLRPPRTARWWPDAVTALTWATVVWVVGLWATGGGVGALAGSPADVLGSVGRLSGLLASDLLLLQVLGMARIPWAERAFGQDRLARWHRWTGFTSFHLLLVHMATLVVSYALAAGTGVLREAWDIVTTLPGMLIAAAGTALLVAVVTSSLRAARRRVRYESWHLLHLYAYLGVGLAVPHQLWTGTDFVGRPWAAVFWWTLWGAAVTAVLVFRVGVPLRTSLRHRLRVDHVVPEAPGLVSVHVGGRRLEELRVDAGQFFVWRFLTGPGWTRGHPLSLSAVPTSAGLRLTVGTRGDDGERLARLRPGTRVLVEGPYGRLTPRARTRPRLAGFAAGSGVAPVMALLHDSAWQAGTDTLVLRASSVEETPLAADVAWLVRDRGLRYVPLTGPRSTTGTTWLPGDLGHVPGPDAVRWLVPDLDEHDVVVCGPAPWADAVVAAVRAAGVPDSAVHLERYDW</sequence>
<dbReference type="GO" id="GO:0051537">
    <property type="term" value="F:2 iron, 2 sulfur cluster binding"/>
    <property type="evidence" value="ECO:0007669"/>
    <property type="project" value="UniProtKB-KW"/>
</dbReference>
<dbReference type="PANTHER" id="PTHR47354">
    <property type="entry name" value="NADH OXIDOREDUCTASE HCR"/>
    <property type="match status" value="1"/>
</dbReference>
<accession>A0A401V2D7</accession>
<dbReference type="Gene3D" id="3.40.50.80">
    <property type="entry name" value="Nucleotide-binding domain of ferredoxin-NADP reductase (FNR) module"/>
    <property type="match status" value="1"/>
</dbReference>
<evidence type="ECO:0000256" key="9">
    <source>
        <dbReference type="ARBA" id="ARBA00023002"/>
    </source>
</evidence>
<dbReference type="Pfam" id="PF01794">
    <property type="entry name" value="Ferric_reduct"/>
    <property type="match status" value="1"/>
</dbReference>
<evidence type="ECO:0000256" key="7">
    <source>
        <dbReference type="ARBA" id="ARBA00022827"/>
    </source>
</evidence>
<keyword evidence="12 13" id="KW-0472">Membrane</keyword>
<dbReference type="InterPro" id="IPR050415">
    <property type="entry name" value="MRET"/>
</dbReference>
<dbReference type="GO" id="GO:0050660">
    <property type="term" value="F:flavin adenine dinucleotide binding"/>
    <property type="evidence" value="ECO:0007669"/>
    <property type="project" value="TreeGrafter"/>
</dbReference>
<feature type="transmembrane region" description="Helical" evidence="13">
    <location>
        <begin position="112"/>
        <end position="132"/>
    </location>
</feature>
<evidence type="ECO:0000259" key="14">
    <source>
        <dbReference type="PROSITE" id="PS51384"/>
    </source>
</evidence>
<evidence type="ECO:0000256" key="12">
    <source>
        <dbReference type="ARBA" id="ARBA00023136"/>
    </source>
</evidence>
<name>A0A401V2D7_9CELL</name>
<dbReference type="GO" id="GO:0016491">
    <property type="term" value="F:oxidoreductase activity"/>
    <property type="evidence" value="ECO:0007669"/>
    <property type="project" value="UniProtKB-KW"/>
</dbReference>
<dbReference type="AlphaFoldDB" id="A0A401V2D7"/>
<reference evidence="15 16" key="1">
    <citation type="submission" date="2018-11" db="EMBL/GenBank/DDBJ databases">
        <title>Draft genome sequence of Cellulomonas takizawaensis strain TKZ-21.</title>
        <authorList>
            <person name="Yamamura H."/>
            <person name="Hayashi T."/>
            <person name="Hamada M."/>
            <person name="Serisawa Y."/>
            <person name="Matsuyama K."/>
            <person name="Nakagawa Y."/>
            <person name="Otoguro M."/>
            <person name="Yanagida F."/>
            <person name="Hayakawa M."/>
        </authorList>
    </citation>
    <scope>NUCLEOTIDE SEQUENCE [LARGE SCALE GENOMIC DNA]</scope>
    <source>
        <strain evidence="15 16">TKZ-21</strain>
    </source>
</reference>
<evidence type="ECO:0000256" key="2">
    <source>
        <dbReference type="ARBA" id="ARBA00004141"/>
    </source>
</evidence>
<comment type="caution">
    <text evidence="15">The sequence shown here is derived from an EMBL/GenBank/DDBJ whole genome shotgun (WGS) entry which is preliminary data.</text>
</comment>
<feature type="transmembrane region" description="Helical" evidence="13">
    <location>
        <begin position="144"/>
        <end position="169"/>
    </location>
</feature>
<gene>
    <name evidence="15" type="ORF">CTKZ_26420</name>
</gene>
<keyword evidence="16" id="KW-1185">Reference proteome</keyword>
<dbReference type="EMBL" id="BHYL01000231">
    <property type="protein sequence ID" value="GCD21080.1"/>
    <property type="molecule type" value="Genomic_DNA"/>
</dbReference>
<evidence type="ECO:0000256" key="3">
    <source>
        <dbReference type="ARBA" id="ARBA00022630"/>
    </source>
</evidence>
<evidence type="ECO:0000256" key="6">
    <source>
        <dbReference type="ARBA" id="ARBA00022723"/>
    </source>
</evidence>
<dbReference type="InterPro" id="IPR013130">
    <property type="entry name" value="Fe3_Rdtase_TM_dom"/>
</dbReference>
<comment type="cofactor">
    <cofactor evidence="1">
        <name>FAD</name>
        <dbReference type="ChEBI" id="CHEBI:57692"/>
    </cofactor>
</comment>
<protein>
    <submittedName>
        <fullName evidence="15">Oxidoreductase</fullName>
    </submittedName>
</protein>
<keyword evidence="4 13" id="KW-0812">Transmembrane</keyword>
<evidence type="ECO:0000313" key="15">
    <source>
        <dbReference type="EMBL" id="GCD21080.1"/>
    </source>
</evidence>
<evidence type="ECO:0000256" key="10">
    <source>
        <dbReference type="ARBA" id="ARBA00023004"/>
    </source>
</evidence>
<evidence type="ECO:0000256" key="13">
    <source>
        <dbReference type="SAM" id="Phobius"/>
    </source>
</evidence>
<dbReference type="SUPFAM" id="SSF63380">
    <property type="entry name" value="Riboflavin synthase domain-like"/>
    <property type="match status" value="1"/>
</dbReference>
<feature type="transmembrane region" description="Helical" evidence="13">
    <location>
        <begin position="72"/>
        <end position="91"/>
    </location>
</feature>
<dbReference type="InterPro" id="IPR017927">
    <property type="entry name" value="FAD-bd_FR_type"/>
</dbReference>
<comment type="subcellular location">
    <subcellularLocation>
        <location evidence="2">Membrane</location>
        <topology evidence="2">Multi-pass membrane protein</topology>
    </subcellularLocation>
</comment>
<dbReference type="SUPFAM" id="SSF52343">
    <property type="entry name" value="Ferredoxin reductase-like, C-terminal NADP-linked domain"/>
    <property type="match status" value="1"/>
</dbReference>
<evidence type="ECO:0000256" key="4">
    <source>
        <dbReference type="ARBA" id="ARBA00022692"/>
    </source>
</evidence>
<feature type="domain" description="FAD-binding FR-type" evidence="14">
    <location>
        <begin position="239"/>
        <end position="339"/>
    </location>
</feature>
<dbReference type="PANTHER" id="PTHR47354:SF8">
    <property type="entry name" value="1,2-PHENYLACETYL-COA EPOXIDASE, SUBUNIT E"/>
    <property type="match status" value="1"/>
</dbReference>
<dbReference type="InterPro" id="IPR039261">
    <property type="entry name" value="FNR_nucleotide-bd"/>
</dbReference>
<dbReference type="GO" id="GO:0016020">
    <property type="term" value="C:membrane"/>
    <property type="evidence" value="ECO:0007669"/>
    <property type="project" value="UniProtKB-SubCell"/>
</dbReference>
<evidence type="ECO:0000256" key="1">
    <source>
        <dbReference type="ARBA" id="ARBA00001974"/>
    </source>
</evidence>
<organism evidence="15 16">
    <name type="scientific">Cellulomonas algicola</name>
    <dbReference type="NCBI Taxonomy" id="2071633"/>
    <lineage>
        <taxon>Bacteria</taxon>
        <taxon>Bacillati</taxon>
        <taxon>Actinomycetota</taxon>
        <taxon>Actinomycetes</taxon>
        <taxon>Micrococcales</taxon>
        <taxon>Cellulomonadaceae</taxon>
        <taxon>Cellulomonas</taxon>
    </lineage>
</organism>
<feature type="transmembrane region" description="Helical" evidence="13">
    <location>
        <begin position="181"/>
        <end position="201"/>
    </location>
</feature>
<dbReference type="InterPro" id="IPR017938">
    <property type="entry name" value="Riboflavin_synthase-like_b-brl"/>
</dbReference>
<feature type="transmembrane region" description="Helical" evidence="13">
    <location>
        <begin position="213"/>
        <end position="234"/>
    </location>
</feature>
<keyword evidence="3" id="KW-0285">Flavoprotein</keyword>
<evidence type="ECO:0000313" key="16">
    <source>
        <dbReference type="Proteomes" id="UP000288246"/>
    </source>
</evidence>
<evidence type="ECO:0000256" key="8">
    <source>
        <dbReference type="ARBA" id="ARBA00022989"/>
    </source>
</evidence>
<keyword evidence="9" id="KW-0560">Oxidoreductase</keyword>
<dbReference type="GO" id="GO:0046872">
    <property type="term" value="F:metal ion binding"/>
    <property type="evidence" value="ECO:0007669"/>
    <property type="project" value="UniProtKB-KW"/>
</dbReference>
<keyword evidence="11" id="KW-0411">Iron-sulfur</keyword>
<evidence type="ECO:0000256" key="11">
    <source>
        <dbReference type="ARBA" id="ARBA00023014"/>
    </source>
</evidence>
<dbReference type="Proteomes" id="UP000288246">
    <property type="component" value="Unassembled WGS sequence"/>
</dbReference>
<keyword evidence="7" id="KW-0274">FAD</keyword>
<dbReference type="RefSeq" id="WP_235843493.1">
    <property type="nucleotide sequence ID" value="NZ_BHYL01000231.1"/>
</dbReference>
<feature type="transmembrane region" description="Helical" evidence="13">
    <location>
        <begin position="29"/>
        <end position="52"/>
    </location>
</feature>
<keyword evidence="10" id="KW-0408">Iron</keyword>
<keyword evidence="5" id="KW-0001">2Fe-2S</keyword>